<dbReference type="Gene3D" id="3.75.10.10">
    <property type="entry name" value="L-arginine/glycine Amidinotransferase, Chain A"/>
    <property type="match status" value="1"/>
</dbReference>
<dbReference type="AlphaFoldDB" id="A0A9D2E7P1"/>
<reference evidence="1" key="2">
    <citation type="submission" date="2021-04" db="EMBL/GenBank/DDBJ databases">
        <authorList>
            <person name="Gilroy R."/>
        </authorList>
    </citation>
    <scope>NUCLEOTIDE SEQUENCE</scope>
    <source>
        <strain evidence="1">ChiHjej9B8-1298</strain>
    </source>
</reference>
<proteinExistence type="predicted"/>
<name>A0A9D2E7P1_9BACE</name>
<dbReference type="SUPFAM" id="SSF55909">
    <property type="entry name" value="Pentein"/>
    <property type="match status" value="1"/>
</dbReference>
<dbReference type="Proteomes" id="UP000824028">
    <property type="component" value="Unassembled WGS sequence"/>
</dbReference>
<evidence type="ECO:0000313" key="2">
    <source>
        <dbReference type="Proteomes" id="UP000824028"/>
    </source>
</evidence>
<gene>
    <name evidence="1" type="ORF">H9814_02175</name>
</gene>
<dbReference type="EMBL" id="DXBX01000017">
    <property type="protein sequence ID" value="HIZ32342.1"/>
    <property type="molecule type" value="Genomic_DNA"/>
</dbReference>
<protein>
    <submittedName>
        <fullName evidence="1">Uncharacterized protein</fullName>
    </submittedName>
</protein>
<accession>A0A9D2E7P1</accession>
<sequence>MIQDKDTNIVYFSEWLNAKQGGHPGFFKRLTSLLDKIGIKWDMLKHTADYWARDYIPLQLAEDDYLKYVYRPDYLYKVDGRAQYITDCSESCNELGIQYRTTDIVIDGGNVVDCGAYIVMTDKVFEENDVPKNDKILSDRLEKALRKNVIFIPWTRHSQPGDKETDVYGHADGFIK</sequence>
<comment type="caution">
    <text evidence="1">The sequence shown here is derived from an EMBL/GenBank/DDBJ whole genome shotgun (WGS) entry which is preliminary data.</text>
</comment>
<reference evidence="1" key="1">
    <citation type="journal article" date="2021" name="PeerJ">
        <title>Extensive microbial diversity within the chicken gut microbiome revealed by metagenomics and culture.</title>
        <authorList>
            <person name="Gilroy R."/>
            <person name="Ravi A."/>
            <person name="Getino M."/>
            <person name="Pursley I."/>
            <person name="Horton D.L."/>
            <person name="Alikhan N.F."/>
            <person name="Baker D."/>
            <person name="Gharbi K."/>
            <person name="Hall N."/>
            <person name="Watson M."/>
            <person name="Adriaenssens E.M."/>
            <person name="Foster-Nyarko E."/>
            <person name="Jarju S."/>
            <person name="Secka A."/>
            <person name="Antonio M."/>
            <person name="Oren A."/>
            <person name="Chaudhuri R.R."/>
            <person name="La Ragione R."/>
            <person name="Hildebrand F."/>
            <person name="Pallen M.J."/>
        </authorList>
    </citation>
    <scope>NUCLEOTIDE SEQUENCE</scope>
    <source>
        <strain evidence="1">ChiHjej9B8-1298</strain>
    </source>
</reference>
<organism evidence="1 2">
    <name type="scientific">Candidatus Bacteroides merdigallinarum</name>
    <dbReference type="NCBI Taxonomy" id="2838473"/>
    <lineage>
        <taxon>Bacteria</taxon>
        <taxon>Pseudomonadati</taxon>
        <taxon>Bacteroidota</taxon>
        <taxon>Bacteroidia</taxon>
        <taxon>Bacteroidales</taxon>
        <taxon>Bacteroidaceae</taxon>
        <taxon>Bacteroides</taxon>
    </lineage>
</organism>
<evidence type="ECO:0000313" key="1">
    <source>
        <dbReference type="EMBL" id="HIZ32342.1"/>
    </source>
</evidence>